<evidence type="ECO:0000256" key="6">
    <source>
        <dbReference type="ARBA" id="ARBA00017659"/>
    </source>
</evidence>
<dbReference type="PANTHER" id="PTHR10571">
    <property type="entry name" value="UDP-N-ACETYLGLUCOSAMINE--DOLICHYL-PHOSPHATE N-ACETYLGLUCOSAMINEPHOSPHOTRANSFERASE"/>
    <property type="match status" value="1"/>
</dbReference>
<evidence type="ECO:0000256" key="18">
    <source>
        <dbReference type="ARBA" id="ARBA00045078"/>
    </source>
</evidence>
<dbReference type="CDD" id="cd06855">
    <property type="entry name" value="GT_GPT_euk"/>
    <property type="match status" value="1"/>
</dbReference>
<dbReference type="InterPro" id="IPR033895">
    <property type="entry name" value="GPT"/>
</dbReference>
<dbReference type="GO" id="GO:0006488">
    <property type="term" value="P:dolichol-linked oligosaccharide biosynthetic process"/>
    <property type="evidence" value="ECO:0007669"/>
    <property type="project" value="InterPro"/>
</dbReference>
<evidence type="ECO:0000256" key="10">
    <source>
        <dbReference type="ARBA" id="ARBA00022723"/>
    </source>
</evidence>
<evidence type="ECO:0000256" key="9">
    <source>
        <dbReference type="ARBA" id="ARBA00022692"/>
    </source>
</evidence>
<keyword evidence="9 19" id="KW-0812">Transmembrane</keyword>
<evidence type="ECO:0000256" key="3">
    <source>
        <dbReference type="ARBA" id="ARBA00004922"/>
    </source>
</evidence>
<dbReference type="PANTHER" id="PTHR10571:SF0">
    <property type="entry name" value="UDP-N-ACETYLGLUCOSAMINE--DOLICHYL-PHOSPHATE N-ACETYLGLUCOSAMINEPHOSPHOTRANSFERASE"/>
    <property type="match status" value="1"/>
</dbReference>
<comment type="caution">
    <text evidence="20">The sequence shown here is derived from an EMBL/GenBank/DDBJ whole genome shotgun (WGS) entry which is preliminary data.</text>
</comment>
<comment type="subcellular location">
    <subcellularLocation>
        <location evidence="2">Endoplasmic reticulum membrane</location>
        <topology evidence="2">Multi-pass membrane protein</topology>
    </subcellularLocation>
</comment>
<feature type="transmembrane region" description="Helical" evidence="19">
    <location>
        <begin position="228"/>
        <end position="249"/>
    </location>
</feature>
<feature type="transmembrane region" description="Helical" evidence="19">
    <location>
        <begin position="361"/>
        <end position="379"/>
    </location>
</feature>
<keyword evidence="7" id="KW-0328">Glycosyltransferase</keyword>
<dbReference type="Proteomes" id="UP001153618">
    <property type="component" value="Unassembled WGS sequence"/>
</dbReference>
<evidence type="ECO:0000256" key="15">
    <source>
        <dbReference type="ARBA" id="ARBA00029567"/>
    </source>
</evidence>
<evidence type="ECO:0000256" key="12">
    <source>
        <dbReference type="ARBA" id="ARBA00022842"/>
    </source>
</evidence>
<feature type="transmembrane region" description="Helical" evidence="19">
    <location>
        <begin position="301"/>
        <end position="319"/>
    </location>
</feature>
<gene>
    <name evidence="20" type="ORF">POLS_LOCUS4125</name>
</gene>
<evidence type="ECO:0000256" key="17">
    <source>
        <dbReference type="ARBA" id="ARBA00044717"/>
    </source>
</evidence>
<keyword evidence="14 19" id="KW-0472">Membrane</keyword>
<comment type="catalytic activity">
    <reaction evidence="18">
        <text>a di-trans,poly-cis-dolichyl phosphate + UDP-N-acetyl-alpha-D-glucosamine = an N-acetyl-alpha-D-glucosaminyl-diphospho-di-trans,poly-cis-dolichol + UMP</text>
        <dbReference type="Rhea" id="RHEA:13289"/>
        <dbReference type="Rhea" id="RHEA-COMP:19498"/>
        <dbReference type="Rhea" id="RHEA-COMP:19507"/>
        <dbReference type="ChEBI" id="CHEBI:57683"/>
        <dbReference type="ChEBI" id="CHEBI:57705"/>
        <dbReference type="ChEBI" id="CHEBI:57865"/>
        <dbReference type="ChEBI" id="CHEBI:58427"/>
        <dbReference type="EC" id="2.7.8.15"/>
    </reaction>
    <physiologicalReaction direction="left-to-right" evidence="18">
        <dbReference type="Rhea" id="RHEA:13290"/>
    </physiologicalReaction>
</comment>
<evidence type="ECO:0000256" key="16">
    <source>
        <dbReference type="ARBA" id="ARBA00033238"/>
    </source>
</evidence>
<evidence type="ECO:0000313" key="20">
    <source>
        <dbReference type="EMBL" id="CAG8081403.1"/>
    </source>
</evidence>
<evidence type="ECO:0000313" key="21">
    <source>
        <dbReference type="Proteomes" id="UP001153618"/>
    </source>
</evidence>
<dbReference type="AlphaFoldDB" id="A0A9W4HPU2"/>
<evidence type="ECO:0000256" key="14">
    <source>
        <dbReference type="ARBA" id="ARBA00023136"/>
    </source>
</evidence>
<comment type="pathway">
    <text evidence="3">Protein modification; protein glycosylation.</text>
</comment>
<dbReference type="GO" id="GO:0005789">
    <property type="term" value="C:endoplasmic reticulum membrane"/>
    <property type="evidence" value="ECO:0007669"/>
    <property type="project" value="UniProtKB-SubCell"/>
</dbReference>
<keyword evidence="8" id="KW-0808">Transferase</keyword>
<evidence type="ECO:0000256" key="2">
    <source>
        <dbReference type="ARBA" id="ARBA00004477"/>
    </source>
</evidence>
<protein>
    <recommendedName>
        <fullName evidence="6">UDP-N-acetylglucosamine--dolichyl-phosphate N-acetylglucosaminephosphotransferase</fullName>
        <ecNumber evidence="5">2.7.8.15</ecNumber>
    </recommendedName>
    <alternativeName>
        <fullName evidence="15">GlcNAc-1-P transferase</fullName>
    </alternativeName>
    <alternativeName>
        <fullName evidence="16">N-acetylglucosamine-1-phosphate transferase</fullName>
    </alternativeName>
</protein>
<dbReference type="InterPro" id="IPR000715">
    <property type="entry name" value="Glycosyl_transferase_4"/>
</dbReference>
<evidence type="ECO:0000256" key="7">
    <source>
        <dbReference type="ARBA" id="ARBA00022676"/>
    </source>
</evidence>
<sequence length="522" mass="58054">MVLTAYVGGVDYCQQKHDKLISPFGDRLRVEATLLERQFVRGFSQGTLSCNLDRLAMHHPSTLSRSETWRLLALVGAGLAILNTTFQGDGAPLVASIAICAIVFAVAFSLIRWLRPVFLKAGLKGKDMAKPSRPEIPETMGAVCAVVYLMALIVFIPFAFYKDIVAATSGGGNRDVVIESQHIENGRFLHRFPHSKLASYLSGLLSLQSVVILGIGDDLFDIRWRHKVLIPAFSAIPMLIVYFVDFGVTQVVVPVPLQPYLGDAVDLGWLYYLYMAAVAIFCPNAINMLAGINGIEVAQSLVIATQLLFNDAMYLAPITPYPHPATDSHLLSIYFLLPFIGVSAALMYHNWYPSRVFVGDTYCYFAGMVFAVVGILGHFSKTLLLLFIPQIFNFVYSLPQLFKIIPCPRHRLPKFSASTGLLDASVTEWTNAPSPMIDAALRILHALRLVRIKKDEQGRITESTNLTILNLWLVWMGPMREDHLAWHMVAVQTVCGLVGLFVRHRLALLVFDHDNREFGFIA</sequence>
<keyword evidence="13 19" id="KW-1133">Transmembrane helix</keyword>
<dbReference type="GO" id="GO:0046872">
    <property type="term" value="F:metal ion binding"/>
    <property type="evidence" value="ECO:0007669"/>
    <property type="project" value="UniProtKB-KW"/>
</dbReference>
<feature type="transmembrane region" description="Helical" evidence="19">
    <location>
        <begin position="93"/>
        <end position="114"/>
    </location>
</feature>
<feature type="transmembrane region" description="Helical" evidence="19">
    <location>
        <begin position="484"/>
        <end position="502"/>
    </location>
</feature>
<dbReference type="OrthoDB" id="10262326at2759"/>
<evidence type="ECO:0000256" key="8">
    <source>
        <dbReference type="ARBA" id="ARBA00022679"/>
    </source>
</evidence>
<dbReference type="GO" id="GO:0016757">
    <property type="term" value="F:glycosyltransferase activity"/>
    <property type="evidence" value="ECO:0007669"/>
    <property type="project" value="UniProtKB-KW"/>
</dbReference>
<keyword evidence="11" id="KW-0256">Endoplasmic reticulum</keyword>
<feature type="transmembrane region" description="Helical" evidence="19">
    <location>
        <begin position="269"/>
        <end position="289"/>
    </location>
</feature>
<keyword evidence="21" id="KW-1185">Reference proteome</keyword>
<keyword evidence="12" id="KW-0460">Magnesium</keyword>
<comment type="similarity">
    <text evidence="4">Belongs to the glycosyltransferase 4 family.</text>
</comment>
<evidence type="ECO:0000256" key="11">
    <source>
        <dbReference type="ARBA" id="ARBA00022824"/>
    </source>
</evidence>
<dbReference type="EC" id="2.7.8.15" evidence="5"/>
<feature type="transmembrane region" description="Helical" evidence="19">
    <location>
        <begin position="140"/>
        <end position="161"/>
    </location>
</feature>
<keyword evidence="10" id="KW-0479">Metal-binding</keyword>
<organism evidence="20 21">
    <name type="scientific">Penicillium olsonii</name>
    <dbReference type="NCBI Taxonomy" id="99116"/>
    <lineage>
        <taxon>Eukaryota</taxon>
        <taxon>Fungi</taxon>
        <taxon>Dikarya</taxon>
        <taxon>Ascomycota</taxon>
        <taxon>Pezizomycotina</taxon>
        <taxon>Eurotiomycetes</taxon>
        <taxon>Eurotiomycetidae</taxon>
        <taxon>Eurotiales</taxon>
        <taxon>Aspergillaceae</taxon>
        <taxon>Penicillium</taxon>
    </lineage>
</organism>
<comment type="cofactor">
    <cofactor evidence="1">
        <name>Mg(2+)</name>
        <dbReference type="ChEBI" id="CHEBI:18420"/>
    </cofactor>
</comment>
<dbReference type="EMBL" id="CAJVOS010000020">
    <property type="protein sequence ID" value="CAG8081403.1"/>
    <property type="molecule type" value="Genomic_DNA"/>
</dbReference>
<name>A0A9W4HPU2_PENOL</name>
<dbReference type="GO" id="GO:0003975">
    <property type="term" value="F:UDP-N-acetylglucosamine-dolichyl-phosphate N-acetylglucosaminephosphotransferase activity"/>
    <property type="evidence" value="ECO:0007669"/>
    <property type="project" value="UniProtKB-EC"/>
</dbReference>
<comment type="function">
    <text evidence="17">UDP-N-acetylglucosamine--dolichyl-phosphate N-acetylglucosaminephosphotransferase that operates in the biosynthetic pathway of dolichol-linked oligosaccharides, the glycan precursors employed in protein asparagine (N)-glycosylation. The assembly of dolichol-linked oligosaccharides begins on the cytosolic side of the endoplasmic reticulum membrane and finishes in its lumen. The sequential addition of sugars to dolichol pyrophosphate produces dolichol-linked oligosaccharides containing fourteen sugars, including two GlcNAcs, nine mannoses and three glucoses. Once assembled, the oligosaccharide is transferred from the lipid to nascent proteins by oligosaccharyltransferases. Catalyzes the initial step of dolichol-linked oligosaccharide biosynthesis, transfering GlcNAc-1-P from cytosolic UDP-GlcNAc onto the carrier lipid dolichyl phosphate (P-dolichol), yielding GlcNAc-P-P-dolichol embedded in the cytoplasmic leaflet of the endoplasmic reticulum membrane.</text>
</comment>
<evidence type="ECO:0000256" key="4">
    <source>
        <dbReference type="ARBA" id="ARBA00009317"/>
    </source>
</evidence>
<evidence type="ECO:0000256" key="13">
    <source>
        <dbReference type="ARBA" id="ARBA00022989"/>
    </source>
</evidence>
<evidence type="ECO:0000256" key="5">
    <source>
        <dbReference type="ARBA" id="ARBA00013225"/>
    </source>
</evidence>
<dbReference type="Pfam" id="PF00953">
    <property type="entry name" value="Glycos_transf_4"/>
    <property type="match status" value="1"/>
</dbReference>
<feature type="transmembrane region" description="Helical" evidence="19">
    <location>
        <begin position="331"/>
        <end position="349"/>
    </location>
</feature>
<proteinExistence type="inferred from homology"/>
<accession>A0A9W4HPU2</accession>
<evidence type="ECO:0000256" key="1">
    <source>
        <dbReference type="ARBA" id="ARBA00001946"/>
    </source>
</evidence>
<reference evidence="20" key="1">
    <citation type="submission" date="2021-07" db="EMBL/GenBank/DDBJ databases">
        <authorList>
            <person name="Branca A.L. A."/>
        </authorList>
    </citation>
    <scope>NUCLEOTIDE SEQUENCE</scope>
</reference>
<evidence type="ECO:0000256" key="19">
    <source>
        <dbReference type="SAM" id="Phobius"/>
    </source>
</evidence>